<protein>
    <submittedName>
        <fullName evidence="1">Uncharacterized protein</fullName>
    </submittedName>
</protein>
<accession>A0ACC0F8V8</accession>
<dbReference type="Proteomes" id="UP001060215">
    <property type="component" value="Chromosome 15"/>
</dbReference>
<sequence>MCLSSFFISKARLISEMVGAGMRLPSFCMSRGGNTARVRVCTQAQQQYRQSYSSIIHTEDKAERCSSNNSIEMNFNPNGGVGDMLNSESEAGNRVMVVIDSGLDAKGALQWALSHTVQSQDTIVLLHVSKPSKQESNSQKAHELLSSMKDMCEMRRPGVHVETSMVEGKEKGPTIVEEAKQQKASLLVLGQKKRSMVRRLRRMWTTGQKRSRGKVVEYCIQNANCMTIAVRRKSRNCGGYLITTKRHKNFWLLA</sequence>
<evidence type="ECO:0000313" key="2">
    <source>
        <dbReference type="Proteomes" id="UP001060215"/>
    </source>
</evidence>
<keyword evidence="2" id="KW-1185">Reference proteome</keyword>
<reference evidence="1 2" key="1">
    <citation type="journal article" date="2022" name="Plant J.">
        <title>Chromosome-level genome of Camellia lanceoleosa provides a valuable resource for understanding genome evolution and self-incompatibility.</title>
        <authorList>
            <person name="Gong W."/>
            <person name="Xiao S."/>
            <person name="Wang L."/>
            <person name="Liao Z."/>
            <person name="Chang Y."/>
            <person name="Mo W."/>
            <person name="Hu G."/>
            <person name="Li W."/>
            <person name="Zhao G."/>
            <person name="Zhu H."/>
            <person name="Hu X."/>
            <person name="Ji K."/>
            <person name="Xiang X."/>
            <person name="Song Q."/>
            <person name="Yuan D."/>
            <person name="Jin S."/>
            <person name="Zhang L."/>
        </authorList>
    </citation>
    <scope>NUCLEOTIDE SEQUENCE [LARGE SCALE GENOMIC DNA]</scope>
    <source>
        <strain evidence="1">SQ_2022a</strain>
    </source>
</reference>
<organism evidence="1 2">
    <name type="scientific">Camellia lanceoleosa</name>
    <dbReference type="NCBI Taxonomy" id="1840588"/>
    <lineage>
        <taxon>Eukaryota</taxon>
        <taxon>Viridiplantae</taxon>
        <taxon>Streptophyta</taxon>
        <taxon>Embryophyta</taxon>
        <taxon>Tracheophyta</taxon>
        <taxon>Spermatophyta</taxon>
        <taxon>Magnoliopsida</taxon>
        <taxon>eudicotyledons</taxon>
        <taxon>Gunneridae</taxon>
        <taxon>Pentapetalae</taxon>
        <taxon>asterids</taxon>
        <taxon>Ericales</taxon>
        <taxon>Theaceae</taxon>
        <taxon>Camellia</taxon>
    </lineage>
</organism>
<evidence type="ECO:0000313" key="1">
    <source>
        <dbReference type="EMBL" id="KAI7984978.1"/>
    </source>
</evidence>
<dbReference type="EMBL" id="CM045772">
    <property type="protein sequence ID" value="KAI7984978.1"/>
    <property type="molecule type" value="Genomic_DNA"/>
</dbReference>
<comment type="caution">
    <text evidence="1">The sequence shown here is derived from an EMBL/GenBank/DDBJ whole genome shotgun (WGS) entry which is preliminary data.</text>
</comment>
<proteinExistence type="predicted"/>
<gene>
    <name evidence="1" type="ORF">LOK49_LG14G00493</name>
</gene>
<name>A0ACC0F8V8_9ERIC</name>